<protein>
    <submittedName>
        <fullName evidence="3">Uncharacterized protein</fullName>
    </submittedName>
</protein>
<evidence type="ECO:0000313" key="4">
    <source>
        <dbReference type="Proteomes" id="UP000019471"/>
    </source>
</evidence>
<feature type="signal peptide" evidence="2">
    <location>
        <begin position="1"/>
        <end position="21"/>
    </location>
</feature>
<keyword evidence="2" id="KW-0732">Signal</keyword>
<dbReference type="AlphaFoldDB" id="W9X1C7"/>
<evidence type="ECO:0000256" key="2">
    <source>
        <dbReference type="SAM" id="SignalP"/>
    </source>
</evidence>
<feature type="region of interest" description="Disordered" evidence="1">
    <location>
        <begin position="202"/>
        <end position="269"/>
    </location>
</feature>
<evidence type="ECO:0000256" key="1">
    <source>
        <dbReference type="SAM" id="MobiDB-lite"/>
    </source>
</evidence>
<name>W9X1C7_9EURO</name>
<dbReference type="GeneID" id="19190831"/>
<dbReference type="HOGENOM" id="CLU_063907_0_0_1"/>
<dbReference type="EMBL" id="AMGX01000008">
    <property type="protein sequence ID" value="EXJ71125.1"/>
    <property type="molecule type" value="Genomic_DNA"/>
</dbReference>
<gene>
    <name evidence="3" type="ORF">A1O5_06119</name>
</gene>
<dbReference type="Proteomes" id="UP000019471">
    <property type="component" value="Unassembled WGS sequence"/>
</dbReference>
<feature type="compositionally biased region" description="Low complexity" evidence="1">
    <location>
        <begin position="202"/>
        <end position="221"/>
    </location>
</feature>
<accession>W9X1C7</accession>
<organism evidence="3 4">
    <name type="scientific">Cladophialophora psammophila CBS 110553</name>
    <dbReference type="NCBI Taxonomy" id="1182543"/>
    <lineage>
        <taxon>Eukaryota</taxon>
        <taxon>Fungi</taxon>
        <taxon>Dikarya</taxon>
        <taxon>Ascomycota</taxon>
        <taxon>Pezizomycotina</taxon>
        <taxon>Eurotiomycetes</taxon>
        <taxon>Chaetothyriomycetidae</taxon>
        <taxon>Chaetothyriales</taxon>
        <taxon>Herpotrichiellaceae</taxon>
        <taxon>Cladophialophora</taxon>
    </lineage>
</organism>
<feature type="compositionally biased region" description="Low complexity" evidence="1">
    <location>
        <begin position="231"/>
        <end position="269"/>
    </location>
</feature>
<comment type="caution">
    <text evidence="3">The sequence shown here is derived from an EMBL/GenBank/DDBJ whole genome shotgun (WGS) entry which is preliminary data.</text>
</comment>
<dbReference type="STRING" id="1182543.W9X1C7"/>
<dbReference type="RefSeq" id="XP_007744904.1">
    <property type="nucleotide sequence ID" value="XM_007746714.1"/>
</dbReference>
<sequence>MKRPTRTNLTLAALLIAAANAQTSTVINDPADTAATTVYYSVCPTALTTTTTLSSTITFCPGPNCNGGGPVITPPPTGPQGTEILSYTTTLPNGDVEEIHEYLTVYHQICSDGQSIGQATYTITEACPCEATTNPTSIPEGFTTTVVSCDVCHNGGATTMTITTPCSTGPYATQTPVIGPTAGAGAQAQAAASAEANAEAAAGSGAGAGSSSESLGSSGSSGSSGTGSGGANANANANANAEASSGNDAASANSASSANSAAGASSGSSGAAANANANAAANAAANAEAGINTGNKYTNGTGSNSTITPPITPVAPGGASQFTGSADRVGHAVSSVFAFAMGCLAFML</sequence>
<keyword evidence="4" id="KW-1185">Reference proteome</keyword>
<dbReference type="eggNOG" id="ENOG502T0QC">
    <property type="taxonomic scope" value="Eukaryota"/>
</dbReference>
<evidence type="ECO:0000313" key="3">
    <source>
        <dbReference type="EMBL" id="EXJ71125.1"/>
    </source>
</evidence>
<proteinExistence type="predicted"/>
<dbReference type="OrthoDB" id="5101370at2759"/>
<reference evidence="3 4" key="1">
    <citation type="submission" date="2013-03" db="EMBL/GenBank/DDBJ databases">
        <title>The Genome Sequence of Cladophialophora psammophila CBS 110553.</title>
        <authorList>
            <consortium name="The Broad Institute Genomics Platform"/>
            <person name="Cuomo C."/>
            <person name="de Hoog S."/>
            <person name="Gorbushina A."/>
            <person name="Walker B."/>
            <person name="Young S.K."/>
            <person name="Zeng Q."/>
            <person name="Gargeya S."/>
            <person name="Fitzgerald M."/>
            <person name="Haas B."/>
            <person name="Abouelleil A."/>
            <person name="Allen A.W."/>
            <person name="Alvarado L."/>
            <person name="Arachchi H.M."/>
            <person name="Berlin A.M."/>
            <person name="Chapman S.B."/>
            <person name="Gainer-Dewar J."/>
            <person name="Goldberg J."/>
            <person name="Griggs A."/>
            <person name="Gujja S."/>
            <person name="Hansen M."/>
            <person name="Howarth C."/>
            <person name="Imamovic A."/>
            <person name="Ireland A."/>
            <person name="Larimer J."/>
            <person name="McCowan C."/>
            <person name="Murphy C."/>
            <person name="Pearson M."/>
            <person name="Poon T.W."/>
            <person name="Priest M."/>
            <person name="Roberts A."/>
            <person name="Saif S."/>
            <person name="Shea T."/>
            <person name="Sisk P."/>
            <person name="Sykes S."/>
            <person name="Wortman J."/>
            <person name="Nusbaum C."/>
            <person name="Birren B."/>
        </authorList>
    </citation>
    <scope>NUCLEOTIDE SEQUENCE [LARGE SCALE GENOMIC DNA]</scope>
    <source>
        <strain evidence="3 4">CBS 110553</strain>
    </source>
</reference>
<feature type="chain" id="PRO_5004931689" evidence="2">
    <location>
        <begin position="22"/>
        <end position="348"/>
    </location>
</feature>